<comment type="subcellular location">
    <subcellularLocation>
        <location evidence="1">Membrane</location>
        <topology evidence="1">Multi-pass membrane protein</topology>
    </subcellularLocation>
</comment>
<dbReference type="STRING" id="1202772.A0A1V9YYE5"/>
<keyword evidence="4 5" id="KW-0472">Membrane</keyword>
<dbReference type="OrthoDB" id="70673at2759"/>
<gene>
    <name evidence="6" type="ORF">ACHHYP_05204</name>
</gene>
<dbReference type="InterPro" id="IPR044991">
    <property type="entry name" value="TET_plant"/>
</dbReference>
<feature type="transmembrane region" description="Helical" evidence="5">
    <location>
        <begin position="281"/>
        <end position="300"/>
    </location>
</feature>
<evidence type="ECO:0000256" key="5">
    <source>
        <dbReference type="SAM" id="Phobius"/>
    </source>
</evidence>
<keyword evidence="2 5" id="KW-0812">Transmembrane</keyword>
<comment type="caution">
    <text evidence="6">The sequence shown here is derived from an EMBL/GenBank/DDBJ whole genome shotgun (WGS) entry which is preliminary data.</text>
</comment>
<name>A0A1V9YYE5_ACHHY</name>
<evidence type="ECO:0000313" key="7">
    <source>
        <dbReference type="Proteomes" id="UP000243579"/>
    </source>
</evidence>
<dbReference type="Pfam" id="PF00335">
    <property type="entry name" value="Tetraspanin"/>
    <property type="match status" value="1"/>
</dbReference>
<dbReference type="EMBL" id="JNBR01000578">
    <property type="protein sequence ID" value="OQR90829.1"/>
    <property type="molecule type" value="Genomic_DNA"/>
</dbReference>
<evidence type="ECO:0000256" key="1">
    <source>
        <dbReference type="ARBA" id="ARBA00004141"/>
    </source>
</evidence>
<dbReference type="PRINTS" id="PR00259">
    <property type="entry name" value="TMFOUR"/>
</dbReference>
<dbReference type="AlphaFoldDB" id="A0A1V9YYE5"/>
<feature type="transmembrane region" description="Helical" evidence="5">
    <location>
        <begin position="81"/>
        <end position="104"/>
    </location>
</feature>
<keyword evidence="7" id="KW-1185">Reference proteome</keyword>
<dbReference type="Proteomes" id="UP000243579">
    <property type="component" value="Unassembled WGS sequence"/>
</dbReference>
<dbReference type="GO" id="GO:0009734">
    <property type="term" value="P:auxin-activated signaling pathway"/>
    <property type="evidence" value="ECO:0007669"/>
    <property type="project" value="InterPro"/>
</dbReference>
<reference evidence="6 7" key="1">
    <citation type="journal article" date="2014" name="Genome Biol. Evol.">
        <title>The secreted proteins of Achlya hypogyna and Thraustotheca clavata identify the ancestral oomycete secretome and reveal gene acquisitions by horizontal gene transfer.</title>
        <authorList>
            <person name="Misner I."/>
            <person name="Blouin N."/>
            <person name="Leonard G."/>
            <person name="Richards T.A."/>
            <person name="Lane C.E."/>
        </authorList>
    </citation>
    <scope>NUCLEOTIDE SEQUENCE [LARGE SCALE GENOMIC DNA]</scope>
    <source>
        <strain evidence="6 7">ATCC 48635</strain>
    </source>
</reference>
<protein>
    <submittedName>
        <fullName evidence="6">Uncharacterized protein</fullName>
    </submittedName>
</protein>
<organism evidence="6 7">
    <name type="scientific">Achlya hypogyna</name>
    <name type="common">Oomycete</name>
    <name type="synonym">Protoachlya hypogyna</name>
    <dbReference type="NCBI Taxonomy" id="1202772"/>
    <lineage>
        <taxon>Eukaryota</taxon>
        <taxon>Sar</taxon>
        <taxon>Stramenopiles</taxon>
        <taxon>Oomycota</taxon>
        <taxon>Saprolegniomycetes</taxon>
        <taxon>Saprolegniales</taxon>
        <taxon>Achlyaceae</taxon>
        <taxon>Achlya</taxon>
    </lineage>
</organism>
<feature type="transmembrane region" description="Helical" evidence="5">
    <location>
        <begin position="12"/>
        <end position="31"/>
    </location>
</feature>
<dbReference type="InterPro" id="IPR018499">
    <property type="entry name" value="Tetraspanin/Peripherin"/>
</dbReference>
<evidence type="ECO:0000313" key="6">
    <source>
        <dbReference type="EMBL" id="OQR90829.1"/>
    </source>
</evidence>
<dbReference type="PANTHER" id="PTHR32191">
    <property type="entry name" value="TETRASPANIN-8-RELATED"/>
    <property type="match status" value="1"/>
</dbReference>
<feature type="transmembrane region" description="Helical" evidence="5">
    <location>
        <begin position="51"/>
        <end position="74"/>
    </location>
</feature>
<evidence type="ECO:0000256" key="2">
    <source>
        <dbReference type="ARBA" id="ARBA00022692"/>
    </source>
</evidence>
<evidence type="ECO:0000256" key="4">
    <source>
        <dbReference type="ARBA" id="ARBA00023136"/>
    </source>
</evidence>
<evidence type="ECO:0000256" key="3">
    <source>
        <dbReference type="ARBA" id="ARBA00022989"/>
    </source>
</evidence>
<proteinExistence type="predicted"/>
<dbReference type="GO" id="GO:0016020">
    <property type="term" value="C:membrane"/>
    <property type="evidence" value="ECO:0007669"/>
    <property type="project" value="UniProtKB-SubCell"/>
</dbReference>
<accession>A0A1V9YYE5</accession>
<keyword evidence="3 5" id="KW-1133">Transmembrane helix</keyword>
<sequence>MALTNTCSKAILIVLNLAFIAAGAVFIYYGLNVKNNGWTDIFQGNVSKGSLDTGVIAFGAVVIAIALFGFLGALCRNKCLLVLYSIFVFLAMAVFILLAVIFFLSASTANKWANEAYPADAENEPDLAAGFDEVYCYAQAANLCMTSSATDALTAFYPGAGAQSILSVATLLKINVTAPTGINGFCKAVDNQLAAVPLPNVKMPSQFTDVCNKCKEVETKYSAYKSIFEWTNEQCPLSTTSALWCGQFLINNKAGDAYVGAPYKECRPQLLSLWKSLSNKVAIGSTVLAVVSLILLFMACSAGRNDDGAYYHDSV</sequence>